<dbReference type="SUPFAM" id="SSF160387">
    <property type="entry name" value="NosL/MerB-like"/>
    <property type="match status" value="1"/>
</dbReference>
<dbReference type="PANTHER" id="PTHR41247">
    <property type="entry name" value="HTH-TYPE TRANSCRIPTIONAL REPRESSOR YCNK"/>
    <property type="match status" value="1"/>
</dbReference>
<reference evidence="2 3" key="1">
    <citation type="submission" date="2020-12" db="EMBL/GenBank/DDBJ databases">
        <title>Bacterial novel species Adhaeribacter sp. BT258 isolated from soil.</title>
        <authorList>
            <person name="Jung H.-Y."/>
        </authorList>
    </citation>
    <scope>NUCLEOTIDE SEQUENCE [LARGE SCALE GENOMIC DNA]</scope>
    <source>
        <strain evidence="2 3">BT258</strain>
    </source>
</reference>
<dbReference type="RefSeq" id="WP_200505152.1">
    <property type="nucleotide sequence ID" value="NZ_JAEHFX010000002.1"/>
</dbReference>
<dbReference type="PROSITE" id="PS51257">
    <property type="entry name" value="PROKAR_LIPOPROTEIN"/>
    <property type="match status" value="1"/>
</dbReference>
<comment type="caution">
    <text evidence="2">The sequence shown here is derived from an EMBL/GenBank/DDBJ whole genome shotgun (WGS) entry which is preliminary data.</text>
</comment>
<accession>A0ABS1BZ51</accession>
<dbReference type="EMBL" id="JAEHFX010000002">
    <property type="protein sequence ID" value="MBK0402407.1"/>
    <property type="molecule type" value="Genomic_DNA"/>
</dbReference>
<proteinExistence type="predicted"/>
<evidence type="ECO:0000313" key="3">
    <source>
        <dbReference type="Proteomes" id="UP000644147"/>
    </source>
</evidence>
<keyword evidence="3" id="KW-1185">Reference proteome</keyword>
<gene>
    <name evidence="2" type="ORF">I5M27_05385</name>
</gene>
<evidence type="ECO:0000313" key="2">
    <source>
        <dbReference type="EMBL" id="MBK0402407.1"/>
    </source>
</evidence>
<sequence length="153" mass="17240">MKTLFLLLSLPFFALLLSGCEAKQQPIPYGQANCTHCQMTVSDKRYASELVLKTGKALYFDASECMIKYLEDNADAKEKAKMFLVTDFNTPEKLIDADKAIFLQSKNLPSPMGMFLTAFTNRAAATEMQEKNGGRILTWNETVQAVKRNERPE</sequence>
<dbReference type="Pfam" id="PF05573">
    <property type="entry name" value="NosL"/>
    <property type="match status" value="1"/>
</dbReference>
<dbReference type="InterPro" id="IPR008719">
    <property type="entry name" value="N2O_reductase_NosL"/>
</dbReference>
<feature type="chain" id="PRO_5047052349" evidence="1">
    <location>
        <begin position="23"/>
        <end position="153"/>
    </location>
</feature>
<protein>
    <submittedName>
        <fullName evidence="2">Nitrous oxide reductase accessory protein NosL</fullName>
    </submittedName>
</protein>
<keyword evidence="1" id="KW-0732">Signal</keyword>
<evidence type="ECO:0000256" key="1">
    <source>
        <dbReference type="SAM" id="SignalP"/>
    </source>
</evidence>
<dbReference type="Proteomes" id="UP000644147">
    <property type="component" value="Unassembled WGS sequence"/>
</dbReference>
<feature type="signal peptide" evidence="1">
    <location>
        <begin position="1"/>
        <end position="22"/>
    </location>
</feature>
<organism evidence="2 3">
    <name type="scientific">Adhaeribacter terrigena</name>
    <dbReference type="NCBI Taxonomy" id="2793070"/>
    <lineage>
        <taxon>Bacteria</taxon>
        <taxon>Pseudomonadati</taxon>
        <taxon>Bacteroidota</taxon>
        <taxon>Cytophagia</taxon>
        <taxon>Cytophagales</taxon>
        <taxon>Hymenobacteraceae</taxon>
        <taxon>Adhaeribacter</taxon>
    </lineage>
</organism>
<dbReference type="PANTHER" id="PTHR41247:SF1">
    <property type="entry name" value="HTH-TYPE TRANSCRIPTIONAL REPRESSOR YCNK"/>
    <property type="match status" value="1"/>
</dbReference>
<name>A0ABS1BZ51_9BACT</name>